<dbReference type="AlphaFoldDB" id="A0AAV4W7D7"/>
<proteinExistence type="predicted"/>
<comment type="caution">
    <text evidence="1">The sequence shown here is derived from an EMBL/GenBank/DDBJ whole genome shotgun (WGS) entry which is preliminary data.</text>
</comment>
<dbReference type="EMBL" id="BPLR01015736">
    <property type="protein sequence ID" value="GIY78278.1"/>
    <property type="molecule type" value="Genomic_DNA"/>
</dbReference>
<protein>
    <submittedName>
        <fullName evidence="1">Uncharacterized protein</fullName>
    </submittedName>
</protein>
<name>A0AAV4W7D7_CAEEX</name>
<evidence type="ECO:0000313" key="2">
    <source>
        <dbReference type="Proteomes" id="UP001054945"/>
    </source>
</evidence>
<evidence type="ECO:0000313" key="1">
    <source>
        <dbReference type="EMBL" id="GIY78278.1"/>
    </source>
</evidence>
<organism evidence="1 2">
    <name type="scientific">Caerostris extrusa</name>
    <name type="common">Bark spider</name>
    <name type="synonym">Caerostris bankana</name>
    <dbReference type="NCBI Taxonomy" id="172846"/>
    <lineage>
        <taxon>Eukaryota</taxon>
        <taxon>Metazoa</taxon>
        <taxon>Ecdysozoa</taxon>
        <taxon>Arthropoda</taxon>
        <taxon>Chelicerata</taxon>
        <taxon>Arachnida</taxon>
        <taxon>Araneae</taxon>
        <taxon>Araneomorphae</taxon>
        <taxon>Entelegynae</taxon>
        <taxon>Araneoidea</taxon>
        <taxon>Araneidae</taxon>
        <taxon>Caerostris</taxon>
    </lineage>
</organism>
<keyword evidence="2" id="KW-1185">Reference proteome</keyword>
<sequence length="125" mass="14211">MHGDKLARIRISFIFRKCNKPVLNLINPAEDSFQEEFFDPISPYSAPFGRELEGVLCPFIRFPHPIPLSSTDGDSNRGSWIVQRCLYAYPRDLWPLKRKEPPPSRKSAFSGQVTYGILSSVGRPS</sequence>
<accession>A0AAV4W7D7</accession>
<dbReference type="Proteomes" id="UP001054945">
    <property type="component" value="Unassembled WGS sequence"/>
</dbReference>
<reference evidence="1 2" key="1">
    <citation type="submission" date="2021-06" db="EMBL/GenBank/DDBJ databases">
        <title>Caerostris extrusa draft genome.</title>
        <authorList>
            <person name="Kono N."/>
            <person name="Arakawa K."/>
        </authorList>
    </citation>
    <scope>NUCLEOTIDE SEQUENCE [LARGE SCALE GENOMIC DNA]</scope>
</reference>
<gene>
    <name evidence="1" type="ORF">CEXT_626341</name>
</gene>